<accession>A0A292PU47</accession>
<gene>
    <name evidence="1" type="ORF">GSTUAT00005680001</name>
</gene>
<evidence type="ECO:0000313" key="1">
    <source>
        <dbReference type="EMBL" id="CUS10225.1"/>
    </source>
</evidence>
<dbReference type="PANTHER" id="PTHR33129">
    <property type="entry name" value="PROTEIN KINASE DOMAIN-CONTAINING PROTEIN-RELATED"/>
    <property type="match status" value="1"/>
</dbReference>
<dbReference type="InterPro" id="IPR052980">
    <property type="entry name" value="Crinkler_effector"/>
</dbReference>
<dbReference type="AlphaFoldDB" id="A0A292PU47"/>
<dbReference type="Proteomes" id="UP001412239">
    <property type="component" value="Unassembled WGS sequence"/>
</dbReference>
<dbReference type="EMBL" id="LN891053">
    <property type="protein sequence ID" value="CUS10225.1"/>
    <property type="molecule type" value="Genomic_DNA"/>
</dbReference>
<proteinExistence type="predicted"/>
<name>A0A292PU47_9PEZI</name>
<evidence type="ECO:0000313" key="2">
    <source>
        <dbReference type="Proteomes" id="UP001412239"/>
    </source>
</evidence>
<protein>
    <submittedName>
        <fullName evidence="1">Uncharacterized protein</fullName>
    </submittedName>
</protein>
<reference evidence="1" key="1">
    <citation type="submission" date="2015-10" db="EMBL/GenBank/DDBJ databases">
        <authorList>
            <person name="Regsiter A."/>
            <person name="william w."/>
        </authorList>
    </citation>
    <scope>NUCLEOTIDE SEQUENCE</scope>
    <source>
        <strain evidence="1">Montdore</strain>
    </source>
</reference>
<dbReference type="PANTHER" id="PTHR33129:SF1">
    <property type="entry name" value="ATP-BINDING PROTEIN"/>
    <property type="match status" value="1"/>
</dbReference>
<keyword evidence="2" id="KW-1185">Reference proteome</keyword>
<sequence>MAELYHELWGVQESIIHTTTVTVPQLLYSLRPGYGVGPLQATDHQLTSPPFGTPDEELFQELKTRAKLPCRKNRLLVRPEFYIVRYHLEHAASQKWRTTDPEIQAPAWNAILDYKVSGQPGSGKTFFLSYLLTQRLQLRQPTVYRYADDNCRLFDQDSAGQLITAHDLFRLPAEKKRHLWILTDEPLMNPAWEDKSHSWFVVLGASPALVKSSRQWEKDRNVGVYFLSSWRWSEMVAALRLGLGTRPTQDQLEKLYTSFVFLGPVARTCLETISPISDEAYTCGLTAYLSAVNAQISTFVTQKGFLSVENLVTQFSSHKIAIMHPTDGGLSYNSLIITRWIGHKIFERAHEQSAQACFMLYKHLTQQAPLLSAASWFFEGYVHDLLKRGGQFIADEISLLPGKAQRLEFWIDGLKSTPLNYFTTASNLAQLIRVEGGHGIQEDIIGKYYVPYSRTIESLDGLVCSDSKTLILFKIQLGTDHHITAHSISVLLDALPLTLKHVQIVAIVPQYGVGLGTGPQSYPPPSSLRPRAPKFDMKQFCLVIQDEGTEPLGVGEGSRLYSG</sequence>
<organism evidence="1 2">
    <name type="scientific">Tuber aestivum</name>
    <name type="common">summer truffle</name>
    <dbReference type="NCBI Taxonomy" id="59557"/>
    <lineage>
        <taxon>Eukaryota</taxon>
        <taxon>Fungi</taxon>
        <taxon>Dikarya</taxon>
        <taxon>Ascomycota</taxon>
        <taxon>Pezizomycotina</taxon>
        <taxon>Pezizomycetes</taxon>
        <taxon>Pezizales</taxon>
        <taxon>Tuberaceae</taxon>
        <taxon>Tuber</taxon>
    </lineage>
</organism>